<keyword evidence="4" id="KW-1133">Transmembrane helix</keyword>
<keyword evidence="3" id="KW-0812">Transmembrane</keyword>
<comment type="subcellular location">
    <subcellularLocation>
        <location evidence="1">Membrane</location>
        <topology evidence="1">Multi-pass membrane protein</topology>
    </subcellularLocation>
</comment>
<evidence type="ECO:0000313" key="8">
    <source>
        <dbReference type="RefSeq" id="XP_021815659.1"/>
    </source>
</evidence>
<evidence type="ECO:0000256" key="4">
    <source>
        <dbReference type="ARBA" id="ARBA00022989"/>
    </source>
</evidence>
<proteinExistence type="inferred from homology"/>
<dbReference type="GO" id="GO:0006631">
    <property type="term" value="P:fatty acid metabolic process"/>
    <property type="evidence" value="ECO:0007669"/>
    <property type="project" value="UniProtKB-UniPathway"/>
</dbReference>
<feature type="domain" description="Lipid desaturase" evidence="6">
    <location>
        <begin position="30"/>
        <end position="198"/>
    </location>
</feature>
<evidence type="ECO:0000256" key="1">
    <source>
        <dbReference type="ARBA" id="ARBA00004141"/>
    </source>
</evidence>
<dbReference type="AlphaFoldDB" id="A0A6P5SI28"/>
<comment type="similarity">
    <text evidence="2">Belongs to the fatty acid desaturase CarF family.</text>
</comment>
<dbReference type="PANTHER" id="PTHR48140">
    <property type="entry name" value="FATTY ACID DESATURASE 4, CHLOROPLASTIC-RELATED"/>
    <property type="match status" value="1"/>
</dbReference>
<name>A0A6P5SI28_PRUAV</name>
<evidence type="ECO:0000313" key="7">
    <source>
        <dbReference type="Proteomes" id="UP000515124"/>
    </source>
</evidence>
<reference evidence="8" key="1">
    <citation type="submission" date="2025-08" db="UniProtKB">
        <authorList>
            <consortium name="RefSeq"/>
        </authorList>
    </citation>
    <scope>IDENTIFICATION</scope>
</reference>
<evidence type="ECO:0000256" key="3">
    <source>
        <dbReference type="ARBA" id="ARBA00022692"/>
    </source>
</evidence>
<protein>
    <submittedName>
        <fullName evidence="8">Fatty acid desaturase 4, chloroplastic-like</fullName>
    </submittedName>
</protein>
<dbReference type="Proteomes" id="UP000515124">
    <property type="component" value="Unplaced"/>
</dbReference>
<evidence type="ECO:0000256" key="2">
    <source>
        <dbReference type="ARBA" id="ARBA00007620"/>
    </source>
</evidence>
<keyword evidence="5" id="KW-0472">Membrane</keyword>
<organism evidence="7 8">
    <name type="scientific">Prunus avium</name>
    <name type="common">Cherry</name>
    <name type="synonym">Cerasus avium</name>
    <dbReference type="NCBI Taxonomy" id="42229"/>
    <lineage>
        <taxon>Eukaryota</taxon>
        <taxon>Viridiplantae</taxon>
        <taxon>Streptophyta</taxon>
        <taxon>Embryophyta</taxon>
        <taxon>Tracheophyta</taxon>
        <taxon>Spermatophyta</taxon>
        <taxon>Magnoliopsida</taxon>
        <taxon>eudicotyledons</taxon>
        <taxon>Gunneridae</taxon>
        <taxon>Pentapetalae</taxon>
        <taxon>rosids</taxon>
        <taxon>fabids</taxon>
        <taxon>Rosales</taxon>
        <taxon>Rosaceae</taxon>
        <taxon>Amygdaloideae</taxon>
        <taxon>Amygdaleae</taxon>
        <taxon>Prunus</taxon>
    </lineage>
</organism>
<dbReference type="GeneID" id="110758161"/>
<dbReference type="GO" id="GO:0016020">
    <property type="term" value="C:membrane"/>
    <property type="evidence" value="ECO:0007669"/>
    <property type="project" value="UniProtKB-SubCell"/>
</dbReference>
<dbReference type="UniPathway" id="UPA00199"/>
<evidence type="ECO:0000259" key="6">
    <source>
        <dbReference type="Pfam" id="PF10520"/>
    </source>
</evidence>
<keyword evidence="7" id="KW-1185">Reference proteome</keyword>
<sequence>MVLVSLAKSIISAANSHIWLEPILAGLVGYVLADLGSGIYHWGIDNYGSALTPIVGAQIEAFQGHHKWPWTITRRQFANNLHVVARVVTFMVLPIDVVCDDPIVHGLVVGCSGSIMFCQQFHAWAHGTKSQLPPVVMALQDLGILVSRSQHAAHHQKPYNNNYCIVSGVWNRFLDKHKVFEALEMMLFLKQGVRPRSWSEPTSEWTEETESS</sequence>
<gene>
    <name evidence="8" type="primary">LOC110758161</name>
</gene>
<dbReference type="InterPro" id="IPR019547">
    <property type="entry name" value="Lipid_desat"/>
</dbReference>
<evidence type="ECO:0000256" key="5">
    <source>
        <dbReference type="ARBA" id="ARBA00023136"/>
    </source>
</evidence>
<dbReference type="KEGG" id="pavi:110758161"/>
<dbReference type="PANTHER" id="PTHR48140:SF1">
    <property type="entry name" value="FATTY ACID DESATURASE 4, CHLOROPLASTIC-RELATED"/>
    <property type="match status" value="1"/>
</dbReference>
<dbReference type="Pfam" id="PF10520">
    <property type="entry name" value="Lipid_desat"/>
    <property type="match status" value="1"/>
</dbReference>
<dbReference type="InterPro" id="IPR052864">
    <property type="entry name" value="Chloroplast_FAD_CarF"/>
</dbReference>
<dbReference type="RefSeq" id="XP_021815659.1">
    <property type="nucleotide sequence ID" value="XM_021959967.1"/>
</dbReference>
<accession>A0A6P5SI28</accession>